<gene>
    <name evidence="2" type="ORF">JMJ56_24855</name>
</gene>
<reference evidence="2 3" key="1">
    <citation type="submission" date="2021-01" db="EMBL/GenBank/DDBJ databases">
        <title>Belnapia mucosa sp. nov. and Belnapia arida sp. nov., isolated from the Tabernas Desert (Almeria, Spain).</title>
        <authorList>
            <person name="Molina-Menor E."/>
            <person name="Vidal-Verdu A."/>
            <person name="Calonge A."/>
            <person name="Satari L."/>
            <person name="Pereto J."/>
            <person name="Porcar M."/>
        </authorList>
    </citation>
    <scope>NUCLEOTIDE SEQUENCE [LARGE SCALE GENOMIC DNA]</scope>
    <source>
        <strain evidence="2 3">T18</strain>
    </source>
</reference>
<feature type="transmembrane region" description="Helical" evidence="1">
    <location>
        <begin position="34"/>
        <end position="61"/>
    </location>
</feature>
<evidence type="ECO:0000313" key="3">
    <source>
        <dbReference type="Proteomes" id="UP000660885"/>
    </source>
</evidence>
<feature type="transmembrane region" description="Helical" evidence="1">
    <location>
        <begin position="167"/>
        <end position="187"/>
    </location>
</feature>
<keyword evidence="1" id="KW-0472">Membrane</keyword>
<keyword evidence="1" id="KW-0812">Transmembrane</keyword>
<feature type="transmembrane region" description="Helical" evidence="1">
    <location>
        <begin position="82"/>
        <end position="100"/>
    </location>
</feature>
<keyword evidence="3" id="KW-1185">Reference proteome</keyword>
<protein>
    <submittedName>
        <fullName evidence="2">DUF308 domain-containing protein</fullName>
    </submittedName>
</protein>
<dbReference type="Proteomes" id="UP000660885">
    <property type="component" value="Unassembled WGS sequence"/>
</dbReference>
<keyword evidence="1" id="KW-1133">Transmembrane helix</keyword>
<proteinExistence type="predicted"/>
<feature type="transmembrane region" description="Helical" evidence="1">
    <location>
        <begin position="106"/>
        <end position="124"/>
    </location>
</feature>
<dbReference type="EMBL" id="JAETWB010000023">
    <property type="protein sequence ID" value="MBL6081229.1"/>
    <property type="molecule type" value="Genomic_DNA"/>
</dbReference>
<evidence type="ECO:0000256" key="1">
    <source>
        <dbReference type="SAM" id="Phobius"/>
    </source>
</evidence>
<name>A0ABS1U971_9PROT</name>
<comment type="caution">
    <text evidence="2">The sequence shown here is derived from an EMBL/GenBank/DDBJ whole genome shotgun (WGS) entry which is preliminary data.</text>
</comment>
<sequence>MASQVLGSASLNAAAQGGLPGLRDYYYLRAGVSAAWVAMAFTAGKASLAAGGVLLVAYPAWDAFANLFDAHRSGGLARNPTQFFNVGVSGATALAVAATLGNMNTVLAAFGIWAILAGLLQLATGVRRWKAYGAQWVMILSGTQSALAGGLFIKRSLEAVLPSVTDVAPYAAVGAFYFLVSALLLTFRRRTLA</sequence>
<accession>A0ABS1U971</accession>
<evidence type="ECO:0000313" key="2">
    <source>
        <dbReference type="EMBL" id="MBL6081229.1"/>
    </source>
</evidence>
<feature type="transmembrane region" description="Helical" evidence="1">
    <location>
        <begin position="136"/>
        <end position="155"/>
    </location>
</feature>
<organism evidence="2 3">
    <name type="scientific">Belnapia arida</name>
    <dbReference type="NCBI Taxonomy" id="2804533"/>
    <lineage>
        <taxon>Bacteria</taxon>
        <taxon>Pseudomonadati</taxon>
        <taxon>Pseudomonadota</taxon>
        <taxon>Alphaproteobacteria</taxon>
        <taxon>Acetobacterales</taxon>
        <taxon>Roseomonadaceae</taxon>
        <taxon>Belnapia</taxon>
    </lineage>
</organism>